<reference evidence="2" key="1">
    <citation type="submission" date="2020-02" db="EMBL/GenBank/DDBJ databases">
        <authorList>
            <person name="Meier V. D."/>
        </authorList>
    </citation>
    <scope>NUCLEOTIDE SEQUENCE</scope>
    <source>
        <strain evidence="2">AVDCRST_MAG59</strain>
    </source>
</reference>
<dbReference type="InterPro" id="IPR036034">
    <property type="entry name" value="PDZ_sf"/>
</dbReference>
<accession>A0A6J4VPZ8</accession>
<dbReference type="InterPro" id="IPR028204">
    <property type="entry name" value="Tricorn_C1"/>
</dbReference>
<feature type="domain" description="Tail specific protease" evidence="1">
    <location>
        <begin position="428"/>
        <end position="625"/>
    </location>
</feature>
<name>A0A6J4VPZ8_9BACT</name>
<dbReference type="SUPFAM" id="SSF52096">
    <property type="entry name" value="ClpP/crotonase"/>
    <property type="match status" value="1"/>
</dbReference>
<dbReference type="GO" id="GO:0007165">
    <property type="term" value="P:signal transduction"/>
    <property type="evidence" value="ECO:0007669"/>
    <property type="project" value="TreeGrafter"/>
</dbReference>
<gene>
    <name evidence="2" type="ORF">AVDCRST_MAG59-4867</name>
</gene>
<dbReference type="AlphaFoldDB" id="A0A6J4VPZ8"/>
<dbReference type="PANTHER" id="PTHR32060">
    <property type="entry name" value="TAIL-SPECIFIC PROTEASE"/>
    <property type="match status" value="1"/>
</dbReference>
<protein>
    <recommendedName>
        <fullName evidence="1">Tail specific protease domain-containing protein</fullName>
    </recommendedName>
</protein>
<dbReference type="GO" id="GO:0008236">
    <property type="term" value="F:serine-type peptidase activity"/>
    <property type="evidence" value="ECO:0007669"/>
    <property type="project" value="InterPro"/>
</dbReference>
<dbReference type="PANTHER" id="PTHR32060:SF30">
    <property type="entry name" value="CARBOXY-TERMINAL PROCESSING PROTEASE CTPA"/>
    <property type="match status" value="1"/>
</dbReference>
<dbReference type="GO" id="GO:0004175">
    <property type="term" value="F:endopeptidase activity"/>
    <property type="evidence" value="ECO:0007669"/>
    <property type="project" value="TreeGrafter"/>
</dbReference>
<evidence type="ECO:0000259" key="1">
    <source>
        <dbReference type="SMART" id="SM00245"/>
    </source>
</evidence>
<evidence type="ECO:0000313" key="2">
    <source>
        <dbReference type="EMBL" id="CAA9581824.1"/>
    </source>
</evidence>
<sequence length="671" mass="71180">MVGINRSRPGRYRWISIVALMAIVLPSIVALADAAAAQAEGVEQVSGEVVITSPLIGRAFSQPFILLTDLTAFVERDLLMPLPSPVQVTGNLEGELGDGASFTIPLPQRPLGQANDLDRDGEGGVQLYAVDFQINLVGDPFLGPLEMQGWPTAITSLRVETGTNEVVGGRLLAWSPDDVQRFPVGFGADGLLFTEDDPLEPLAAGWTVIDLNREPFARIRDAAVEVPIIEGDLELNDLSDRTYTEAFSALVDELRRRYPFTAYKGIDWDALHAEFGPMVQQAEEAGDAEAFNIAVMRFANVIGDGHVAVSPPDAFVAERFGGSLGIALGRTDDGAVVVRCVAPRGPAAKAGIAAGAEITSWGGEVPADALAAVPQLFSESTEAGLEEQRLLLLPRQPAGERVEVGFANPDGDSRQVPLRAARDQAGIGRPCGEDLVDPAEMPVTVDVLPSGIGYIKVNSFSEDLTLTLHAWEWALRRLRQLDTPALIIDIRDNGGGLSKLPIYMAGSFYDEPFTLAEQVFIDENGDQAMTAIDRVEPAPTRWRRPLAVLIGPDCVSACEIFAAALAHNPAHAIVGMGATAGVEGGVFPWLLPGDLAFQAPLIGFRDDAGAVFLEGTGVQPTVRVPRTAETLLLTPGTPDAVLSAAEQALLALDDAALPGADAPQAATPEPR</sequence>
<organism evidence="2">
    <name type="scientific">uncultured Thermomicrobiales bacterium</name>
    <dbReference type="NCBI Taxonomy" id="1645740"/>
    <lineage>
        <taxon>Bacteria</taxon>
        <taxon>Pseudomonadati</taxon>
        <taxon>Thermomicrobiota</taxon>
        <taxon>Thermomicrobia</taxon>
        <taxon>Thermomicrobiales</taxon>
        <taxon>environmental samples</taxon>
    </lineage>
</organism>
<dbReference type="SUPFAM" id="SSF50156">
    <property type="entry name" value="PDZ domain-like"/>
    <property type="match status" value="1"/>
</dbReference>
<proteinExistence type="predicted"/>
<dbReference type="GO" id="GO:0006508">
    <property type="term" value="P:proteolysis"/>
    <property type="evidence" value="ECO:0007669"/>
    <property type="project" value="InterPro"/>
</dbReference>
<dbReference type="Pfam" id="PF14684">
    <property type="entry name" value="Tricorn_C1"/>
    <property type="match status" value="1"/>
</dbReference>
<dbReference type="GO" id="GO:0030288">
    <property type="term" value="C:outer membrane-bounded periplasmic space"/>
    <property type="evidence" value="ECO:0007669"/>
    <property type="project" value="TreeGrafter"/>
</dbReference>
<dbReference type="EMBL" id="CADCWF010000350">
    <property type="protein sequence ID" value="CAA9581824.1"/>
    <property type="molecule type" value="Genomic_DNA"/>
</dbReference>
<dbReference type="InterPro" id="IPR005151">
    <property type="entry name" value="Tail-specific_protease"/>
</dbReference>
<dbReference type="Gene3D" id="3.90.226.10">
    <property type="entry name" value="2-enoyl-CoA Hydratase, Chain A, domain 1"/>
    <property type="match status" value="1"/>
</dbReference>
<dbReference type="InterPro" id="IPR029045">
    <property type="entry name" value="ClpP/crotonase-like_dom_sf"/>
</dbReference>
<dbReference type="SMART" id="SM00245">
    <property type="entry name" value="TSPc"/>
    <property type="match status" value="1"/>
</dbReference>
<dbReference type="Pfam" id="PF03572">
    <property type="entry name" value="Peptidase_S41"/>
    <property type="match status" value="1"/>
</dbReference>
<dbReference type="Gene3D" id="3.30.750.44">
    <property type="match status" value="1"/>
</dbReference>
<dbReference type="Gene3D" id="2.30.42.10">
    <property type="match status" value="1"/>
</dbReference>